<protein>
    <submittedName>
        <fullName evidence="2">Uncharacterized protein</fullName>
    </submittedName>
</protein>
<reference evidence="2" key="1">
    <citation type="journal article" date="2020" name="Stud. Mycol.">
        <title>101 Dothideomycetes genomes: a test case for predicting lifestyles and emergence of pathogens.</title>
        <authorList>
            <person name="Haridas S."/>
            <person name="Albert R."/>
            <person name="Binder M."/>
            <person name="Bloem J."/>
            <person name="Labutti K."/>
            <person name="Salamov A."/>
            <person name="Andreopoulos B."/>
            <person name="Baker S."/>
            <person name="Barry K."/>
            <person name="Bills G."/>
            <person name="Bluhm B."/>
            <person name="Cannon C."/>
            <person name="Castanera R."/>
            <person name="Culley D."/>
            <person name="Daum C."/>
            <person name="Ezra D."/>
            <person name="Gonzalez J."/>
            <person name="Henrissat B."/>
            <person name="Kuo A."/>
            <person name="Liang C."/>
            <person name="Lipzen A."/>
            <person name="Lutzoni F."/>
            <person name="Magnuson J."/>
            <person name="Mondo S."/>
            <person name="Nolan M."/>
            <person name="Ohm R."/>
            <person name="Pangilinan J."/>
            <person name="Park H.-J."/>
            <person name="Ramirez L."/>
            <person name="Alfaro M."/>
            <person name="Sun H."/>
            <person name="Tritt A."/>
            <person name="Yoshinaga Y."/>
            <person name="Zwiers L.-H."/>
            <person name="Turgeon B."/>
            <person name="Goodwin S."/>
            <person name="Spatafora J."/>
            <person name="Crous P."/>
            <person name="Grigoriev I."/>
        </authorList>
    </citation>
    <scope>NUCLEOTIDE SEQUENCE</scope>
    <source>
        <strain evidence="2">CBS 110217</strain>
    </source>
</reference>
<dbReference type="EMBL" id="ML978343">
    <property type="protein sequence ID" value="KAF2023512.1"/>
    <property type="molecule type" value="Genomic_DNA"/>
</dbReference>
<proteinExistence type="predicted"/>
<feature type="region of interest" description="Disordered" evidence="1">
    <location>
        <begin position="181"/>
        <end position="248"/>
    </location>
</feature>
<comment type="caution">
    <text evidence="2">The sequence shown here is derived from an EMBL/GenBank/DDBJ whole genome shotgun (WGS) entry which is preliminary data.</text>
</comment>
<evidence type="ECO:0000313" key="3">
    <source>
        <dbReference type="Proteomes" id="UP000799777"/>
    </source>
</evidence>
<dbReference type="AlphaFoldDB" id="A0A9P4GXY2"/>
<name>A0A9P4GXY2_9PLEO</name>
<sequence>MVAADSFEETIRRQWQQKPLSRPLPGDAGFTSYREDVIKRLTSYCFAHPLLLRKSPDEQRPWDNWLEYLIYEQWHLEELTADADYLEEQFHNAMQRLLKEPRCSSRNAIEAYSTNSPRNSAQTMSIEGLKAAIDTNNNILYDLIREIKPHANAHRAVFLQRRRVAWVATEARSMETAIPQRCMTAGSMNENKKRRRDHHDDMDETRPTKIERHTTPERPQTSEYTFSRSAKRDVTSSYRAQIATSSSI</sequence>
<keyword evidence="3" id="KW-1185">Reference proteome</keyword>
<feature type="compositionally biased region" description="Basic and acidic residues" evidence="1">
    <location>
        <begin position="198"/>
        <end position="216"/>
    </location>
</feature>
<feature type="compositionally biased region" description="Polar residues" evidence="1">
    <location>
        <begin position="217"/>
        <end position="228"/>
    </location>
</feature>
<gene>
    <name evidence="2" type="ORF">EK21DRAFT_118686</name>
</gene>
<dbReference type="Proteomes" id="UP000799777">
    <property type="component" value="Unassembled WGS sequence"/>
</dbReference>
<evidence type="ECO:0000256" key="1">
    <source>
        <dbReference type="SAM" id="MobiDB-lite"/>
    </source>
</evidence>
<dbReference type="OrthoDB" id="5419928at2759"/>
<evidence type="ECO:0000313" key="2">
    <source>
        <dbReference type="EMBL" id="KAF2023512.1"/>
    </source>
</evidence>
<organism evidence="2 3">
    <name type="scientific">Setomelanomma holmii</name>
    <dbReference type="NCBI Taxonomy" id="210430"/>
    <lineage>
        <taxon>Eukaryota</taxon>
        <taxon>Fungi</taxon>
        <taxon>Dikarya</taxon>
        <taxon>Ascomycota</taxon>
        <taxon>Pezizomycotina</taxon>
        <taxon>Dothideomycetes</taxon>
        <taxon>Pleosporomycetidae</taxon>
        <taxon>Pleosporales</taxon>
        <taxon>Pleosporineae</taxon>
        <taxon>Phaeosphaeriaceae</taxon>
        <taxon>Setomelanomma</taxon>
    </lineage>
</organism>
<feature type="compositionally biased region" description="Polar residues" evidence="1">
    <location>
        <begin position="235"/>
        <end position="248"/>
    </location>
</feature>
<accession>A0A9P4GXY2</accession>